<comment type="caution">
    <text evidence="1">The sequence shown here is derived from an EMBL/GenBank/DDBJ whole genome shotgun (WGS) entry which is preliminary data.</text>
</comment>
<proteinExistence type="predicted"/>
<reference evidence="1 2" key="1">
    <citation type="journal article" date="2013" name="Genome Announc.">
        <title>Draft Genome Sequence of Cyclobacterium qasimii Strain M12-11BT, Isolated from Arctic Marine Sediment.</title>
        <authorList>
            <person name="Shivaji S."/>
            <person name="Ara S."/>
            <person name="Singh A."/>
            <person name="Kumar Pinnaka A."/>
        </authorList>
    </citation>
    <scope>NUCLEOTIDE SEQUENCE [LARGE SCALE GENOMIC DNA]</scope>
    <source>
        <strain evidence="1 2">M12-11B</strain>
    </source>
</reference>
<name>S7VA43_9BACT</name>
<evidence type="ECO:0000313" key="2">
    <source>
        <dbReference type="Proteomes" id="UP000014974"/>
    </source>
</evidence>
<dbReference type="EMBL" id="ATNM01000147">
    <property type="protein sequence ID" value="EPR66452.1"/>
    <property type="molecule type" value="Genomic_DNA"/>
</dbReference>
<dbReference type="Proteomes" id="UP000014974">
    <property type="component" value="Unassembled WGS sequence"/>
</dbReference>
<gene>
    <name evidence="1" type="ORF">ADICYQ_4586</name>
</gene>
<sequence length="53" mass="6238">MAVCLVLDIRSSIILVYTYRQLNKDFIPYAPKDINNENIIPIYRIAISEFLYT</sequence>
<dbReference type="STRING" id="641524.ADICYQ_4586"/>
<dbReference type="AlphaFoldDB" id="S7VA43"/>
<accession>S7VA43</accession>
<protein>
    <submittedName>
        <fullName evidence="1">Uncharacterized protein</fullName>
    </submittedName>
</protein>
<evidence type="ECO:0000313" key="1">
    <source>
        <dbReference type="EMBL" id="EPR66452.1"/>
    </source>
</evidence>
<organism evidence="1 2">
    <name type="scientific">Cyclobacterium qasimii M12-11B</name>
    <dbReference type="NCBI Taxonomy" id="641524"/>
    <lineage>
        <taxon>Bacteria</taxon>
        <taxon>Pseudomonadati</taxon>
        <taxon>Bacteroidota</taxon>
        <taxon>Cytophagia</taxon>
        <taxon>Cytophagales</taxon>
        <taxon>Cyclobacteriaceae</taxon>
        <taxon>Cyclobacterium</taxon>
    </lineage>
</organism>